<evidence type="ECO:0000313" key="8">
    <source>
        <dbReference type="EMBL" id="KAK9161960.1"/>
    </source>
</evidence>
<dbReference type="AlphaFoldDB" id="A0AAP0L151"/>
<keyword evidence="2" id="KW-0677">Repeat</keyword>
<feature type="compositionally biased region" description="Basic and acidic residues" evidence="6">
    <location>
        <begin position="535"/>
        <end position="544"/>
    </location>
</feature>
<organism evidence="8 9">
    <name type="scientific">Stephania yunnanensis</name>
    <dbReference type="NCBI Taxonomy" id="152371"/>
    <lineage>
        <taxon>Eukaryota</taxon>
        <taxon>Viridiplantae</taxon>
        <taxon>Streptophyta</taxon>
        <taxon>Embryophyta</taxon>
        <taxon>Tracheophyta</taxon>
        <taxon>Spermatophyta</taxon>
        <taxon>Magnoliopsida</taxon>
        <taxon>Ranunculales</taxon>
        <taxon>Menispermaceae</taxon>
        <taxon>Menispermoideae</taxon>
        <taxon>Cissampelideae</taxon>
        <taxon>Stephania</taxon>
    </lineage>
</organism>
<feature type="compositionally biased region" description="Basic and acidic residues" evidence="6">
    <location>
        <begin position="172"/>
        <end position="185"/>
    </location>
</feature>
<evidence type="ECO:0000313" key="9">
    <source>
        <dbReference type="Proteomes" id="UP001420932"/>
    </source>
</evidence>
<dbReference type="GO" id="GO:0089701">
    <property type="term" value="C:U2AF complex"/>
    <property type="evidence" value="ECO:0007669"/>
    <property type="project" value="InterPro"/>
</dbReference>
<evidence type="ECO:0000256" key="3">
    <source>
        <dbReference type="ARBA" id="ARBA00022771"/>
    </source>
</evidence>
<feature type="region of interest" description="Disordered" evidence="6">
    <location>
        <begin position="397"/>
        <end position="520"/>
    </location>
</feature>
<feature type="compositionally biased region" description="Basic and acidic residues" evidence="6">
    <location>
        <begin position="558"/>
        <end position="573"/>
    </location>
</feature>
<feature type="region of interest" description="Disordered" evidence="6">
    <location>
        <begin position="171"/>
        <end position="200"/>
    </location>
</feature>
<dbReference type="SMART" id="SM00356">
    <property type="entry name" value="ZnF_C3H1"/>
    <property type="match status" value="2"/>
</dbReference>
<dbReference type="Pfam" id="PF00642">
    <property type="entry name" value="zf-CCCH"/>
    <property type="match status" value="1"/>
</dbReference>
<dbReference type="Gene3D" id="3.30.70.330">
    <property type="match status" value="1"/>
</dbReference>
<feature type="compositionally biased region" description="Basic and acidic residues" evidence="6">
    <location>
        <begin position="490"/>
        <end position="499"/>
    </location>
</feature>
<name>A0AAP0L151_9MAGN</name>
<dbReference type="PROSITE" id="PS50103">
    <property type="entry name" value="ZF_C3H1"/>
    <property type="match status" value="1"/>
</dbReference>
<feature type="region of interest" description="Disordered" evidence="6">
    <location>
        <begin position="535"/>
        <end position="573"/>
    </location>
</feature>
<evidence type="ECO:0000256" key="2">
    <source>
        <dbReference type="ARBA" id="ARBA00022737"/>
    </source>
</evidence>
<feature type="region of interest" description="Disordered" evidence="6">
    <location>
        <begin position="17"/>
        <end position="37"/>
    </location>
</feature>
<reference evidence="8 9" key="1">
    <citation type="submission" date="2024-01" db="EMBL/GenBank/DDBJ databases">
        <title>Genome assemblies of Stephania.</title>
        <authorList>
            <person name="Yang L."/>
        </authorList>
    </citation>
    <scope>NUCLEOTIDE SEQUENCE [LARGE SCALE GENOMIC DNA]</scope>
    <source>
        <strain evidence="8">YNDBR</strain>
        <tissue evidence="8">Leaf</tissue>
    </source>
</reference>
<feature type="region of interest" description="Disordered" evidence="6">
    <location>
        <begin position="107"/>
        <end position="144"/>
    </location>
</feature>
<feature type="compositionally biased region" description="Acidic residues" evidence="6">
    <location>
        <begin position="133"/>
        <end position="144"/>
    </location>
</feature>
<feature type="compositionally biased region" description="Basic residues" evidence="6">
    <location>
        <begin position="654"/>
        <end position="664"/>
    </location>
</feature>
<dbReference type="Proteomes" id="UP001420932">
    <property type="component" value="Unassembled WGS sequence"/>
</dbReference>
<feature type="domain" description="C3H1-type" evidence="7">
    <location>
        <begin position="226"/>
        <end position="254"/>
    </location>
</feature>
<evidence type="ECO:0000256" key="5">
    <source>
        <dbReference type="PROSITE-ProRule" id="PRU00723"/>
    </source>
</evidence>
<feature type="region of interest" description="Disordered" evidence="6">
    <location>
        <begin position="646"/>
        <end position="679"/>
    </location>
</feature>
<keyword evidence="9" id="KW-1185">Reference proteome</keyword>
<keyword evidence="4 5" id="KW-0862">Zinc</keyword>
<evidence type="ECO:0000259" key="7">
    <source>
        <dbReference type="PROSITE" id="PS50103"/>
    </source>
</evidence>
<evidence type="ECO:0000256" key="4">
    <source>
        <dbReference type="ARBA" id="ARBA00022833"/>
    </source>
</evidence>
<dbReference type="GO" id="GO:0003723">
    <property type="term" value="F:RNA binding"/>
    <property type="evidence" value="ECO:0007669"/>
    <property type="project" value="InterPro"/>
</dbReference>
<accession>A0AAP0L151</accession>
<feature type="compositionally biased region" description="Polar residues" evidence="6">
    <location>
        <begin position="397"/>
        <end position="420"/>
    </location>
</feature>
<feature type="compositionally biased region" description="Basic and acidic residues" evidence="6">
    <location>
        <begin position="464"/>
        <end position="481"/>
    </location>
</feature>
<dbReference type="GO" id="GO:0000398">
    <property type="term" value="P:mRNA splicing, via spliceosome"/>
    <property type="evidence" value="ECO:0007669"/>
    <property type="project" value="InterPro"/>
</dbReference>
<dbReference type="InterPro" id="IPR009145">
    <property type="entry name" value="U2AF_small"/>
</dbReference>
<proteinExistence type="predicted"/>
<feature type="compositionally biased region" description="Basic and acidic residues" evidence="6">
    <location>
        <begin position="107"/>
        <end position="132"/>
    </location>
</feature>
<dbReference type="GO" id="GO:0008270">
    <property type="term" value="F:zinc ion binding"/>
    <property type="evidence" value="ECO:0007669"/>
    <property type="project" value="UniProtKB-KW"/>
</dbReference>
<comment type="caution">
    <text evidence="8">The sequence shown here is derived from an EMBL/GenBank/DDBJ whole genome shotgun (WGS) entry which is preliminary data.</text>
</comment>
<feature type="compositionally biased region" description="Basic residues" evidence="6">
    <location>
        <begin position="451"/>
        <end position="463"/>
    </location>
</feature>
<keyword evidence="3 5" id="KW-0863">Zinc-finger</keyword>
<protein>
    <recommendedName>
        <fullName evidence="7">C3H1-type domain-containing protein</fullName>
    </recommendedName>
</protein>
<sequence>MGDESPEKISEFDEFRDEIAEDDPSKPAETLAISGLRGKERRKAAKKLKRKQLRKEIAVKAREEEEARLNDPEEQRRIALEEREEAERIERERKEFEERERVWIERAAKKAEEDAERQRIEDESRQRDLRSENEDDLNDDDDWDYVEEGPAEIIWQGNEIIVKKKRVRIPKKSADLQSQDKDADRPTSNPLPPQSEAFSSYKSRSAASCQEILESVAQETPNFGTEQDKAHCPFHLKTGACRFGSRCSRVHFYPDKSCTLLIKNMYNGPGIAWEQDEGLEYTDEEIDRCYEEFYEDVHTEFLKFGEIVNFKITCEFVGVTRWKVAICGEYMKSRLKVFLTMSQLIEQTCSHGTACNFIHCFRNPGGDYEWADWDKPPPRHWVKKMVALFGDADESTYENCTGQDSNVRSRSSSRKTSWNQERYHSRRSKSRDIDNWDSSSGVDSSDENRNRSGRTSRRKHSRNARNEDDSRFENYRPEGRNVSRNCDYSDSPRKDKERLSSLSRTSTLHPKKGRASPNYDSYIVDENDYYIEHDRYGAKEGRKRDSARRHSKSSGQSSRREDSGRQAKKESVLDEHIATVDNCESKNRIGYDYRSDSHDMNAGLESRETINQLDRWETRSTISGENEKLGNLYMDGNESYIANYKSHEEQLGRQRPKTKTRSRIKSQSSQRTKSTARKKRQALLLVRMCVPRRVAKIEDHTTAESARQKQKLPVGLLPHRTLMENLMMTMTMMLDFTIQGNIAEGIHIKIVVAVEGKTIKRIMIKMKMTNLLI</sequence>
<gene>
    <name evidence="8" type="ORF">Syun_002862</name>
</gene>
<dbReference type="EMBL" id="JBBNAF010000002">
    <property type="protein sequence ID" value="KAK9161960.1"/>
    <property type="molecule type" value="Genomic_DNA"/>
</dbReference>
<evidence type="ECO:0000256" key="6">
    <source>
        <dbReference type="SAM" id="MobiDB-lite"/>
    </source>
</evidence>
<evidence type="ECO:0000256" key="1">
    <source>
        <dbReference type="ARBA" id="ARBA00022723"/>
    </source>
</evidence>
<dbReference type="InterPro" id="IPR000571">
    <property type="entry name" value="Znf_CCCH"/>
</dbReference>
<dbReference type="PANTHER" id="PTHR12620">
    <property type="entry name" value="U2 SNRNP AUXILIARY FACTOR, SMALL SUBUNIT"/>
    <property type="match status" value="1"/>
</dbReference>
<dbReference type="PRINTS" id="PR01848">
    <property type="entry name" value="U2AUXFACTOR"/>
</dbReference>
<dbReference type="InterPro" id="IPR012677">
    <property type="entry name" value="Nucleotide-bd_a/b_plait_sf"/>
</dbReference>
<keyword evidence="1 5" id="KW-0479">Metal-binding</keyword>
<feature type="zinc finger region" description="C3H1-type" evidence="5">
    <location>
        <begin position="226"/>
        <end position="254"/>
    </location>
</feature>